<feature type="compositionally biased region" description="Basic and acidic residues" evidence="9">
    <location>
        <begin position="222"/>
        <end position="232"/>
    </location>
</feature>
<keyword evidence="8" id="KW-0527">Neuropeptide</keyword>
<evidence type="ECO:0000256" key="9">
    <source>
        <dbReference type="SAM" id="MobiDB-lite"/>
    </source>
</evidence>
<keyword evidence="5" id="KW-0555">Opioid peptide</keyword>
<dbReference type="PANTHER" id="PTHR11438:SF3">
    <property type="entry name" value="PROENKEPHALIN-A"/>
    <property type="match status" value="1"/>
</dbReference>
<evidence type="ECO:0000256" key="3">
    <source>
        <dbReference type="ARBA" id="ARBA00022525"/>
    </source>
</evidence>
<keyword evidence="12" id="KW-1185">Reference proteome</keyword>
<evidence type="ECO:0000256" key="10">
    <source>
        <dbReference type="SAM" id="SignalP"/>
    </source>
</evidence>
<dbReference type="GO" id="GO:0043025">
    <property type="term" value="C:neuronal cell body"/>
    <property type="evidence" value="ECO:0007669"/>
    <property type="project" value="TreeGrafter"/>
</dbReference>
<dbReference type="PANTHER" id="PTHR11438">
    <property type="entry name" value="PROENKEPHALIN"/>
    <property type="match status" value="1"/>
</dbReference>
<comment type="subcellular location">
    <subcellularLocation>
        <location evidence="1">Secreted</location>
    </subcellularLocation>
</comment>
<keyword evidence="4" id="KW-0165">Cleavage on pair of basic residues</keyword>
<evidence type="ECO:0000256" key="6">
    <source>
        <dbReference type="ARBA" id="ARBA00023157"/>
    </source>
</evidence>
<evidence type="ECO:0000313" key="12">
    <source>
        <dbReference type="Proteomes" id="UP001152803"/>
    </source>
</evidence>
<dbReference type="AlphaFoldDB" id="A0A9Q1HXA7"/>
<proteinExistence type="inferred from homology"/>
<evidence type="ECO:0000313" key="11">
    <source>
        <dbReference type="EMBL" id="KAJ8268630.1"/>
    </source>
</evidence>
<dbReference type="GO" id="GO:0007268">
    <property type="term" value="P:chemical synaptic transmission"/>
    <property type="evidence" value="ECO:0007669"/>
    <property type="project" value="TreeGrafter"/>
</dbReference>
<dbReference type="PRINTS" id="PR01028">
    <property type="entry name" value="OPIOIDPRCRSR"/>
</dbReference>
<comment type="caution">
    <text evidence="11">The sequence shown here is derived from an EMBL/GenBank/DDBJ whole genome shotgun (WGS) entry which is preliminary data.</text>
</comment>
<keyword evidence="10" id="KW-0732">Signal</keyword>
<dbReference type="Pfam" id="PF01160">
    <property type="entry name" value="Opiods_neuropep"/>
    <property type="match status" value="1"/>
</dbReference>
<evidence type="ECO:0000256" key="5">
    <source>
        <dbReference type="ARBA" id="ARBA00022901"/>
    </source>
</evidence>
<protein>
    <recommendedName>
        <fullName evidence="13">Synenkephalin</fullName>
    </recommendedName>
</protein>
<feature type="chain" id="PRO_5040304848" description="Synenkephalin" evidence="10">
    <location>
        <begin position="24"/>
        <end position="232"/>
    </location>
</feature>
<dbReference type="GO" id="GO:0001515">
    <property type="term" value="F:opioid peptide activity"/>
    <property type="evidence" value="ECO:0007669"/>
    <property type="project" value="UniProtKB-KW"/>
</dbReference>
<dbReference type="OrthoDB" id="9928775at2759"/>
<evidence type="ECO:0000256" key="4">
    <source>
        <dbReference type="ARBA" id="ARBA00022685"/>
    </source>
</evidence>
<feature type="region of interest" description="Disordered" evidence="9">
    <location>
        <begin position="212"/>
        <end position="232"/>
    </location>
</feature>
<dbReference type="Proteomes" id="UP001152803">
    <property type="component" value="Unassembled WGS sequence"/>
</dbReference>
<comment type="similarity">
    <text evidence="2">Belongs to the opioid neuropeptide precursor family.</text>
</comment>
<dbReference type="GO" id="GO:0007218">
    <property type="term" value="P:neuropeptide signaling pathway"/>
    <property type="evidence" value="ECO:0007669"/>
    <property type="project" value="UniProtKB-KW"/>
</dbReference>
<keyword evidence="6" id="KW-1015">Disulfide bond</keyword>
<dbReference type="GO" id="GO:0005576">
    <property type="term" value="C:extracellular region"/>
    <property type="evidence" value="ECO:0007669"/>
    <property type="project" value="UniProtKB-SubCell"/>
</dbReference>
<evidence type="ECO:0000256" key="8">
    <source>
        <dbReference type="ARBA" id="ARBA00023320"/>
    </source>
</evidence>
<feature type="signal peptide" evidence="10">
    <location>
        <begin position="1"/>
        <end position="23"/>
    </location>
</feature>
<keyword evidence="3" id="KW-0964">Secreted</keyword>
<dbReference type="GO" id="GO:0005886">
    <property type="term" value="C:plasma membrane"/>
    <property type="evidence" value="ECO:0007669"/>
    <property type="project" value="TreeGrafter"/>
</dbReference>
<keyword evidence="7" id="KW-0257">Endorphin</keyword>
<reference evidence="11" key="1">
    <citation type="journal article" date="2023" name="Science">
        <title>Genome structures resolve the early diversification of teleost fishes.</title>
        <authorList>
            <person name="Parey E."/>
            <person name="Louis A."/>
            <person name="Montfort J."/>
            <person name="Bouchez O."/>
            <person name="Roques C."/>
            <person name="Iampietro C."/>
            <person name="Lluch J."/>
            <person name="Castinel A."/>
            <person name="Donnadieu C."/>
            <person name="Desvignes T."/>
            <person name="Floi Bucao C."/>
            <person name="Jouanno E."/>
            <person name="Wen M."/>
            <person name="Mejri S."/>
            <person name="Dirks R."/>
            <person name="Jansen H."/>
            <person name="Henkel C."/>
            <person name="Chen W.J."/>
            <person name="Zahm M."/>
            <person name="Cabau C."/>
            <person name="Klopp C."/>
            <person name="Thompson A.W."/>
            <person name="Robinson-Rechavi M."/>
            <person name="Braasch I."/>
            <person name="Lecointre G."/>
            <person name="Bobe J."/>
            <person name="Postlethwait J.H."/>
            <person name="Berthelot C."/>
            <person name="Roest Crollius H."/>
            <person name="Guiguen Y."/>
        </authorList>
    </citation>
    <scope>NUCLEOTIDE SEQUENCE</scope>
    <source>
        <strain evidence="11">Concon-B</strain>
    </source>
</reference>
<sequence>MALMANPWWTLVLGACLALTVRGDCEKDCELCLVHLQGVQTERSLVTCVQECDGSVTTTKSLDLCKAALRGNLPGALTEEAAGQGAGGQQEPLAKRYGGFMRRYGGFMKKSAEVGAETADALVKRYGGFMKKDGEGRLDALKKLLAAANGEGGDGEPGKRYGAYAGAVTRGAELEGGARALQKRYGGFMRRVGSPNWEESKKVYEGFIKRSWGTDGEAGSPRAEKRYGGFMD</sequence>
<dbReference type="GO" id="GO:0031628">
    <property type="term" value="F:opioid receptor binding"/>
    <property type="evidence" value="ECO:0007669"/>
    <property type="project" value="TreeGrafter"/>
</dbReference>
<dbReference type="GO" id="GO:0007600">
    <property type="term" value="P:sensory perception"/>
    <property type="evidence" value="ECO:0007669"/>
    <property type="project" value="TreeGrafter"/>
</dbReference>
<dbReference type="InterPro" id="IPR006024">
    <property type="entry name" value="Opioid_neupept"/>
</dbReference>
<dbReference type="EMBL" id="JAFJMO010000009">
    <property type="protein sequence ID" value="KAJ8268630.1"/>
    <property type="molecule type" value="Genomic_DNA"/>
</dbReference>
<evidence type="ECO:0000256" key="1">
    <source>
        <dbReference type="ARBA" id="ARBA00004613"/>
    </source>
</evidence>
<gene>
    <name evidence="11" type="ORF">COCON_G00138020</name>
</gene>
<name>A0A9Q1HXA7_CONCO</name>
<evidence type="ECO:0000256" key="7">
    <source>
        <dbReference type="ARBA" id="ARBA00023205"/>
    </source>
</evidence>
<dbReference type="GO" id="GO:0043679">
    <property type="term" value="C:axon terminus"/>
    <property type="evidence" value="ECO:0007669"/>
    <property type="project" value="TreeGrafter"/>
</dbReference>
<evidence type="ECO:0000256" key="2">
    <source>
        <dbReference type="ARBA" id="ARBA00008543"/>
    </source>
</evidence>
<organism evidence="11 12">
    <name type="scientific">Conger conger</name>
    <name type="common">Conger eel</name>
    <name type="synonym">Muraena conger</name>
    <dbReference type="NCBI Taxonomy" id="82655"/>
    <lineage>
        <taxon>Eukaryota</taxon>
        <taxon>Metazoa</taxon>
        <taxon>Chordata</taxon>
        <taxon>Craniata</taxon>
        <taxon>Vertebrata</taxon>
        <taxon>Euteleostomi</taxon>
        <taxon>Actinopterygii</taxon>
        <taxon>Neopterygii</taxon>
        <taxon>Teleostei</taxon>
        <taxon>Anguilliformes</taxon>
        <taxon>Congridae</taxon>
        <taxon>Conger</taxon>
    </lineage>
</organism>
<dbReference type="GO" id="GO:0030425">
    <property type="term" value="C:dendrite"/>
    <property type="evidence" value="ECO:0007669"/>
    <property type="project" value="TreeGrafter"/>
</dbReference>
<accession>A0A9Q1HXA7</accession>
<evidence type="ECO:0008006" key="13">
    <source>
        <dbReference type="Google" id="ProtNLM"/>
    </source>
</evidence>